<protein>
    <submittedName>
        <fullName evidence="1">Uncharacterized protein</fullName>
    </submittedName>
</protein>
<dbReference type="InParanoid" id="A0A1V9X8U8"/>
<sequence>MQKSPRYRKSKKLFFLPLLSNSPS</sequence>
<evidence type="ECO:0000313" key="1">
    <source>
        <dbReference type="EMBL" id="OQR69987.1"/>
    </source>
</evidence>
<organism evidence="1 2">
    <name type="scientific">Tropilaelaps mercedesae</name>
    <dbReference type="NCBI Taxonomy" id="418985"/>
    <lineage>
        <taxon>Eukaryota</taxon>
        <taxon>Metazoa</taxon>
        <taxon>Ecdysozoa</taxon>
        <taxon>Arthropoda</taxon>
        <taxon>Chelicerata</taxon>
        <taxon>Arachnida</taxon>
        <taxon>Acari</taxon>
        <taxon>Parasitiformes</taxon>
        <taxon>Mesostigmata</taxon>
        <taxon>Gamasina</taxon>
        <taxon>Dermanyssoidea</taxon>
        <taxon>Laelapidae</taxon>
        <taxon>Tropilaelaps</taxon>
    </lineage>
</organism>
<reference evidence="1 2" key="1">
    <citation type="journal article" date="2017" name="Gigascience">
        <title>Draft genome of the honey bee ectoparasitic mite, Tropilaelaps mercedesae, is shaped by the parasitic life history.</title>
        <authorList>
            <person name="Dong X."/>
            <person name="Armstrong S.D."/>
            <person name="Xia D."/>
            <person name="Makepeace B.L."/>
            <person name="Darby A.C."/>
            <person name="Kadowaki T."/>
        </authorList>
    </citation>
    <scope>NUCLEOTIDE SEQUENCE [LARGE SCALE GENOMIC DNA]</scope>
    <source>
        <strain evidence="1">Wuxi-XJTLU</strain>
    </source>
</reference>
<gene>
    <name evidence="1" type="ORF">BIW11_11924</name>
</gene>
<comment type="caution">
    <text evidence="1">The sequence shown here is derived from an EMBL/GenBank/DDBJ whole genome shotgun (WGS) entry which is preliminary data.</text>
</comment>
<proteinExistence type="predicted"/>
<name>A0A1V9X8U8_9ACAR</name>
<accession>A0A1V9X8U8</accession>
<evidence type="ECO:0000313" key="2">
    <source>
        <dbReference type="Proteomes" id="UP000192247"/>
    </source>
</evidence>
<dbReference type="Proteomes" id="UP000192247">
    <property type="component" value="Unassembled WGS sequence"/>
</dbReference>
<dbReference type="AlphaFoldDB" id="A0A1V9X8U8"/>
<dbReference type="EMBL" id="MNPL01019129">
    <property type="protein sequence ID" value="OQR69987.1"/>
    <property type="molecule type" value="Genomic_DNA"/>
</dbReference>
<keyword evidence="2" id="KW-1185">Reference proteome</keyword>